<keyword evidence="1" id="KW-0732">Signal</keyword>
<evidence type="ECO:0000313" key="3">
    <source>
        <dbReference type="Proteomes" id="UP001273505"/>
    </source>
</evidence>
<keyword evidence="3" id="KW-1185">Reference proteome</keyword>
<organism evidence="2 3">
    <name type="scientific">Gilvimarinus gilvus</name>
    <dbReference type="NCBI Taxonomy" id="3058038"/>
    <lineage>
        <taxon>Bacteria</taxon>
        <taxon>Pseudomonadati</taxon>
        <taxon>Pseudomonadota</taxon>
        <taxon>Gammaproteobacteria</taxon>
        <taxon>Cellvibrionales</taxon>
        <taxon>Cellvibrionaceae</taxon>
        <taxon>Gilvimarinus</taxon>
    </lineage>
</organism>
<proteinExistence type="predicted"/>
<protein>
    <submittedName>
        <fullName evidence="2">Uncharacterized protein</fullName>
    </submittedName>
</protein>
<evidence type="ECO:0000256" key="1">
    <source>
        <dbReference type="SAM" id="SignalP"/>
    </source>
</evidence>
<feature type="signal peptide" evidence="1">
    <location>
        <begin position="1"/>
        <end position="19"/>
    </location>
</feature>
<reference evidence="2 3" key="1">
    <citation type="submission" date="2023-11" db="EMBL/GenBank/DDBJ databases">
        <title>Gilvimarinus fulvus sp. nov., isolated from the surface of Kelp.</title>
        <authorList>
            <person name="Sun Y.Y."/>
            <person name="Gong Y."/>
            <person name="Du Z.J."/>
        </authorList>
    </citation>
    <scope>NUCLEOTIDE SEQUENCE [LARGE SCALE GENOMIC DNA]</scope>
    <source>
        <strain evidence="2 3">SDUM040013</strain>
    </source>
</reference>
<name>A0ABU4RVM8_9GAMM</name>
<dbReference type="Proteomes" id="UP001273505">
    <property type="component" value="Unassembled WGS sequence"/>
</dbReference>
<feature type="chain" id="PRO_5045292670" evidence="1">
    <location>
        <begin position="20"/>
        <end position="143"/>
    </location>
</feature>
<dbReference type="RefSeq" id="WP_302723050.1">
    <property type="nucleotide sequence ID" value="NZ_JAULRU010000577.1"/>
</dbReference>
<gene>
    <name evidence="2" type="ORF">SCD92_02475</name>
</gene>
<sequence>MLRALASALLMMVCHSSLAIGWHTITPQNLEKSSIELTISYDAYGACHEVKVTLPDVFDFGDLGKRPFESLRLKQVEVKERGWQLTGKGSRMALETRKLNSRFEPSRLCLSAYDITYSHLEVWYKTVQGQPPMLVIIELDEFI</sequence>
<accession>A0ABU4RVM8</accession>
<dbReference type="EMBL" id="JAXAFO010000003">
    <property type="protein sequence ID" value="MDX6848207.1"/>
    <property type="molecule type" value="Genomic_DNA"/>
</dbReference>
<comment type="caution">
    <text evidence="2">The sequence shown here is derived from an EMBL/GenBank/DDBJ whole genome shotgun (WGS) entry which is preliminary data.</text>
</comment>
<evidence type="ECO:0000313" key="2">
    <source>
        <dbReference type="EMBL" id="MDX6848207.1"/>
    </source>
</evidence>